<dbReference type="SUPFAM" id="SSF52540">
    <property type="entry name" value="P-loop containing nucleoside triphosphate hydrolases"/>
    <property type="match status" value="1"/>
</dbReference>
<dbReference type="Gene3D" id="1.25.40.10">
    <property type="entry name" value="Tetratricopeptide repeat domain"/>
    <property type="match status" value="1"/>
</dbReference>
<comment type="caution">
    <text evidence="5">The sequence shown here is derived from an EMBL/GenBank/DDBJ whole genome shotgun (WGS) entry which is preliminary data.</text>
</comment>
<reference evidence="5 6" key="1">
    <citation type="journal article" date="2018" name="PLoS Pathog.">
        <title>Evolution of structural diversity of trichothecenes, a family of toxins produced by plant pathogenic and entomopathogenic fungi.</title>
        <authorList>
            <person name="Proctor R.H."/>
            <person name="McCormick S.P."/>
            <person name="Kim H.S."/>
            <person name="Cardoza R.E."/>
            <person name="Stanley A.M."/>
            <person name="Lindo L."/>
            <person name="Kelly A."/>
            <person name="Brown D.W."/>
            <person name="Lee T."/>
            <person name="Vaughan M.M."/>
            <person name="Alexander N.J."/>
            <person name="Busman M."/>
            <person name="Gutierrez S."/>
        </authorList>
    </citation>
    <scope>NUCLEOTIDE SEQUENCE [LARGE SCALE GENOMIC DNA]</scope>
    <source>
        <strain evidence="5 6">NRRL 13405</strain>
    </source>
</reference>
<feature type="compositionally biased region" description="Basic and acidic residues" evidence="2">
    <location>
        <begin position="1304"/>
        <end position="1314"/>
    </location>
</feature>
<evidence type="ECO:0000259" key="3">
    <source>
        <dbReference type="Pfam" id="PF17109"/>
    </source>
</evidence>
<feature type="domain" description="Fungal STAND N-terminal Goodbye" evidence="3">
    <location>
        <begin position="25"/>
        <end position="141"/>
    </location>
</feature>
<evidence type="ECO:0000256" key="2">
    <source>
        <dbReference type="SAM" id="MobiDB-lite"/>
    </source>
</evidence>
<feature type="region of interest" description="Disordered" evidence="2">
    <location>
        <begin position="1304"/>
        <end position="1365"/>
    </location>
</feature>
<evidence type="ECO:0000259" key="4">
    <source>
        <dbReference type="Pfam" id="PF24883"/>
    </source>
</evidence>
<dbReference type="Gene3D" id="3.40.50.300">
    <property type="entry name" value="P-loop containing nucleotide triphosphate hydrolases"/>
    <property type="match status" value="1"/>
</dbReference>
<protein>
    <submittedName>
        <fullName evidence="5">Uncharacterized protein</fullName>
    </submittedName>
</protein>
<keyword evidence="6" id="KW-1185">Reference proteome</keyword>
<proteinExistence type="predicted"/>
<dbReference type="InterPro" id="IPR056884">
    <property type="entry name" value="NPHP3-like_N"/>
</dbReference>
<dbReference type="PANTHER" id="PTHR10039">
    <property type="entry name" value="AMELOGENIN"/>
    <property type="match status" value="1"/>
</dbReference>
<dbReference type="InterPro" id="IPR027417">
    <property type="entry name" value="P-loop_NTPase"/>
</dbReference>
<dbReference type="InterPro" id="IPR031350">
    <property type="entry name" value="Goodbye_dom"/>
</dbReference>
<dbReference type="SUPFAM" id="SSF48452">
    <property type="entry name" value="TPR-like"/>
    <property type="match status" value="1"/>
</dbReference>
<dbReference type="Pfam" id="PF17109">
    <property type="entry name" value="Goodbye"/>
    <property type="match status" value="1"/>
</dbReference>
<feature type="compositionally biased region" description="Acidic residues" evidence="2">
    <location>
        <begin position="1323"/>
        <end position="1338"/>
    </location>
</feature>
<dbReference type="PANTHER" id="PTHR10039:SF17">
    <property type="entry name" value="FUNGAL STAND N-TERMINAL GOODBYE DOMAIN-CONTAINING PROTEIN-RELATED"/>
    <property type="match status" value="1"/>
</dbReference>
<dbReference type="Proteomes" id="UP000265631">
    <property type="component" value="Unassembled WGS sequence"/>
</dbReference>
<evidence type="ECO:0000313" key="6">
    <source>
        <dbReference type="Proteomes" id="UP000265631"/>
    </source>
</evidence>
<gene>
    <name evidence="5" type="ORF">FIE12Z_1700</name>
</gene>
<dbReference type="EMBL" id="PXXK01000033">
    <property type="protein sequence ID" value="RFN53953.1"/>
    <property type="molecule type" value="Genomic_DNA"/>
</dbReference>
<accession>A0A395N2B8</accession>
<sequence>MSSDEKQVQLPADLQDENRDVADLWKDALKAYKGIVGFDLEKKFDNVQAMIDQGTKEMNNFHSFRHNDKKVDKLRSLFANNLYYIQKGANQLIAAATPAFPPAAAIGTAITFMLGACRDQRADYDLVVVFFEDMNSFLQRVVILETRLPGHKAYQNCLMDVFTSFLTMCGYAHKYIELGRFKKWISNLLSGGDSDLSGARKTMDLKLTRLQNATEFAILGNTEDLKKMNSELQQNSDLHTAMLQDQKEVMSSIHETTETIKNDMAKLIKAFENQKKESKKVKVATSNSKAALASRVRNLFVEIEGEDHEYYVLKDTIIPDTCNWVFDEPEWEQWYTSEGSSPVLAISGDPGVGKSHIGASVYDKLLKEVQTNADKTLCAAHFYFREQASDLHTFGNAVNIIIIQVVEQNEQICEMVLAEFNKDEVIVDFQDSEDVFRKLLAPVFRKDSKYHLNLMLDGIDELEDFENLMKVLDIIQSEELRISVVVTSRPERVKEISDAVPTTSILVNKEKQKTDLRELIWNRLNSLSALRTFGRYVKQRVADKLEEHSPNMLYAENMLHRFNSLGREAAVLRTLEKPLPADLDELYEILVAECYKHLIPEHKSLVSRLLHWVAHKQSLTLDEVNSLLRLWTNDNNFDIDEIPDSILNLIRIGDPGADAEQRAKVKARGFWGTGVEELDKTNADPDAIYNDGNLPVKFHERSMRAFFCDTTGKEESRRWKPSETSRQLFSDLANLIRLDDENITIASSLKAYIFEKMFHYWRDIDTQSHTAEEQAQIMETFGSIMMSKYGFAKRYCDQELEETTSYTKMFNDESFEKVATWATLLEDVKPFLSDDVAQWWAGLKDSPRDCLLQLLKAHIKVLYSADDDASQMVKSFNAIECLVELRPMDETIAERAKANFGDQAADATSTQRLAMALENLFDDILMDPEAYRAVATMVFVHTGPDNACRTFQKALEMEDDVLGRFHGLNSMAQILVKKEEYSEAYSYVTKYMEIIDHDSISPSLRRDSWNSKGSVEVLLGNKDEASRSFAKSRESDPTGLTPGEALEEEINLFSPSSPQRFIEVLKDWSPLERLTYLAYEFQEGGRILHSRVRDAALQAHEEQFVLDVYEDAINHLDNVKAAAPIQVELALFHWQVRKDPHAARKVLDQVLESGSNLWLYAITNANPIDILGRAVVYQCDIAWKFFQESSDPAFKAELLESIRTILSRPLALDLPPNMSNFHRPLTMAKMYFKMGPVIEAQKIIQDVTDNCIEHLSDTVDWNDVRNLMFLAKVLHILSKKVKYESGEKLVRAARILLSAQLSRLDPETSEKGDDSSDAGPDTPDNEEEDSKEADEPLPDESLPNETVPSESLPDEGDLIPGERPCEGECNPSKGYHGWGDQVAYQCMTCFEGFLCEECYEGRISDDGPKTLISGTLVNCDKTHEFLKMPIEGWHGVKDGKVMIEGEEPLEFKELLEQVRELCKGAWDEIWQG</sequence>
<keyword evidence="1" id="KW-0677">Repeat</keyword>
<dbReference type="STRING" id="2594813.A0A395N2B8"/>
<feature type="domain" description="Nephrocystin 3-like N-terminal" evidence="4">
    <location>
        <begin position="320"/>
        <end position="489"/>
    </location>
</feature>
<dbReference type="Pfam" id="PF24883">
    <property type="entry name" value="NPHP3_N"/>
    <property type="match status" value="1"/>
</dbReference>
<name>A0A395N2B8_9HYPO</name>
<organism evidence="5 6">
    <name type="scientific">Fusarium flagelliforme</name>
    <dbReference type="NCBI Taxonomy" id="2675880"/>
    <lineage>
        <taxon>Eukaryota</taxon>
        <taxon>Fungi</taxon>
        <taxon>Dikarya</taxon>
        <taxon>Ascomycota</taxon>
        <taxon>Pezizomycotina</taxon>
        <taxon>Sordariomycetes</taxon>
        <taxon>Hypocreomycetidae</taxon>
        <taxon>Hypocreales</taxon>
        <taxon>Nectriaceae</taxon>
        <taxon>Fusarium</taxon>
        <taxon>Fusarium incarnatum-equiseti species complex</taxon>
    </lineage>
</organism>
<dbReference type="InterPro" id="IPR011990">
    <property type="entry name" value="TPR-like_helical_dom_sf"/>
</dbReference>
<evidence type="ECO:0000256" key="1">
    <source>
        <dbReference type="ARBA" id="ARBA00022737"/>
    </source>
</evidence>
<evidence type="ECO:0000313" key="5">
    <source>
        <dbReference type="EMBL" id="RFN53953.1"/>
    </source>
</evidence>